<name>A0AAN6IRS9_EXODE</name>
<gene>
    <name evidence="2" type="ORF">HRR80_007840</name>
</gene>
<dbReference type="EMBL" id="JAJGCB010000020">
    <property type="protein sequence ID" value="KAJ8988063.1"/>
    <property type="molecule type" value="Genomic_DNA"/>
</dbReference>
<feature type="compositionally biased region" description="Polar residues" evidence="1">
    <location>
        <begin position="100"/>
        <end position="118"/>
    </location>
</feature>
<evidence type="ECO:0000256" key="1">
    <source>
        <dbReference type="SAM" id="MobiDB-lite"/>
    </source>
</evidence>
<organism evidence="2 3">
    <name type="scientific">Exophiala dermatitidis</name>
    <name type="common">Black yeast-like fungus</name>
    <name type="synonym">Wangiella dermatitidis</name>
    <dbReference type="NCBI Taxonomy" id="5970"/>
    <lineage>
        <taxon>Eukaryota</taxon>
        <taxon>Fungi</taxon>
        <taxon>Dikarya</taxon>
        <taxon>Ascomycota</taxon>
        <taxon>Pezizomycotina</taxon>
        <taxon>Eurotiomycetes</taxon>
        <taxon>Chaetothyriomycetidae</taxon>
        <taxon>Chaetothyriales</taxon>
        <taxon>Herpotrichiellaceae</taxon>
        <taxon>Exophiala</taxon>
    </lineage>
</organism>
<dbReference type="Gene3D" id="1.10.10.10">
    <property type="entry name" value="Winged helix-like DNA-binding domain superfamily/Winged helix DNA-binding domain"/>
    <property type="match status" value="1"/>
</dbReference>
<comment type="caution">
    <text evidence="2">The sequence shown here is derived from an EMBL/GenBank/DDBJ whole genome shotgun (WGS) entry which is preliminary data.</text>
</comment>
<dbReference type="InterPro" id="IPR036388">
    <property type="entry name" value="WH-like_DNA-bd_sf"/>
</dbReference>
<feature type="region of interest" description="Disordered" evidence="1">
    <location>
        <begin position="1"/>
        <end position="46"/>
    </location>
</feature>
<feature type="region of interest" description="Disordered" evidence="1">
    <location>
        <begin position="70"/>
        <end position="129"/>
    </location>
</feature>
<dbReference type="AlphaFoldDB" id="A0AAN6IRS9"/>
<protein>
    <submittedName>
        <fullName evidence="2">Uncharacterized protein</fullName>
    </submittedName>
</protein>
<evidence type="ECO:0000313" key="3">
    <source>
        <dbReference type="Proteomes" id="UP001161757"/>
    </source>
</evidence>
<sequence>MSEEDQEHSATIMDSVAQPQATPPKPNMALTATKHPEAAEGKASVKPQVNLAPVQTITPPLFHHNLGKDQEEFERNTPSPGPAHTDNGPVIQFQAPLSPALTSTTGNLLNSQASSPITGTEDDTISEASSPIASAAEYPALDNIADAAEAARNAQAAQALIDLSNTENEQQLSSQKPLVLSSGEIDLIFEAVERKWDLAEFLLETRGRPLQLPINRSLPKHRQVTTAPELIKRAKHFLDFRIPKVKPEQGRGVVDRHLFNTPYPWYEAKLMAMYGMLEDFPSGTPDVLYAIRQYFYDGKPSLLEKSDLLPAGLQKGKSTPTRRASKPKMPSVSAPTVAETPGRRVTRQTTAMSISNLIEPAENDVATPVHVQETHQVAASKEHSVETPAPNQSAAEATQQPTPDVDEEPTPEPREKTTPRVRAPKKRKQATQEVEGADSIATKKKKCSRSSIFDESKVNPSAELLARHIKGMLNLRSSDKNDYAAFSEAILPDNRPDLNLSMPVLKHEIPEDGVVFEDVGDTSGLHPMEVQVCKILAITCDTYRCQKARFFLGLAVFTEWNYQAMTEDPASFKPWNAGKSQCQLINNMDVNKSSDMYQAFETWGWVEPVATKDPITKRWIVSQNYLRRFPEAHRRPLMRELHAYERAHPLLKQLAKLPPAGTA</sequence>
<feature type="region of interest" description="Disordered" evidence="1">
    <location>
        <begin position="307"/>
        <end position="348"/>
    </location>
</feature>
<accession>A0AAN6IRS9</accession>
<proteinExistence type="predicted"/>
<reference evidence="2" key="1">
    <citation type="submission" date="2023-01" db="EMBL/GenBank/DDBJ databases">
        <title>Exophiala dermititidis isolated from Cystic Fibrosis Patient.</title>
        <authorList>
            <person name="Kurbessoian T."/>
            <person name="Crocker A."/>
            <person name="Murante D."/>
            <person name="Hogan D.A."/>
            <person name="Stajich J.E."/>
        </authorList>
    </citation>
    <scope>NUCLEOTIDE SEQUENCE</scope>
    <source>
        <strain evidence="2">Ex8</strain>
    </source>
</reference>
<dbReference type="Proteomes" id="UP001161757">
    <property type="component" value="Unassembled WGS sequence"/>
</dbReference>
<evidence type="ECO:0000313" key="2">
    <source>
        <dbReference type="EMBL" id="KAJ8988063.1"/>
    </source>
</evidence>
<feature type="region of interest" description="Disordered" evidence="1">
    <location>
        <begin position="375"/>
        <end position="446"/>
    </location>
</feature>
<feature type="compositionally biased region" description="Polar residues" evidence="1">
    <location>
        <begin position="389"/>
        <end position="400"/>
    </location>
</feature>